<evidence type="ECO:0000313" key="4">
    <source>
        <dbReference type="Proteomes" id="UP000226079"/>
    </source>
</evidence>
<accession>A0A2A9CU86</accession>
<evidence type="ECO:0000256" key="1">
    <source>
        <dbReference type="ARBA" id="ARBA00010646"/>
    </source>
</evidence>
<sequence length="433" mass="46102">MFSGKSVTWAVLTASALFAGTLSASPAQAMPLPLPTVSPASAVLPMATTATKILSQPASSTTNRYGVSTRTKFSVTASGTSLKYQWQSRTPKAKKWTSITGAKSSSYTAKGSKWASGTQFRVVVTGKGGKVTSAAVKLTVRFPSKTPAADAQKAFGLTGLRQGVDLSAYQWAPKKKVKLAAVKSWTGSHGFVVLRAASGAKPINQPYVNACTGKKAKTGSKPVDKDCAYATLADAVSKAKLGLGHYWFNGWIDSIDTTPGNLFSAGYTPTDSANQFFAWLVKDGKLATADTDPIVLDVEAGRAWTTTKSGKKYKLSLRAWNPTEVAEFLTVLKAKLIDSGRRPNLYVYMGANAANRIDAGEYVWEPVAPLARLWVASWGKDNGRVPDAQPLTGPWSEWSLWQYSSNLRISGSGVGALDADLAKADAWTPRVDG</sequence>
<dbReference type="Pfam" id="PF01183">
    <property type="entry name" value="Glyco_hydro_25"/>
    <property type="match status" value="1"/>
</dbReference>
<dbReference type="Proteomes" id="UP000226079">
    <property type="component" value="Unassembled WGS sequence"/>
</dbReference>
<evidence type="ECO:0000313" key="3">
    <source>
        <dbReference type="EMBL" id="PFG18017.1"/>
    </source>
</evidence>
<dbReference type="InterPro" id="IPR017853">
    <property type="entry name" value="GH"/>
</dbReference>
<keyword evidence="3" id="KW-0378">Hydrolase</keyword>
<dbReference type="SUPFAM" id="SSF51445">
    <property type="entry name" value="(Trans)glycosidases"/>
    <property type="match status" value="1"/>
</dbReference>
<organism evidence="3 4">
    <name type="scientific">Propionicimonas paludicola</name>
    <dbReference type="NCBI Taxonomy" id="185243"/>
    <lineage>
        <taxon>Bacteria</taxon>
        <taxon>Bacillati</taxon>
        <taxon>Actinomycetota</taxon>
        <taxon>Actinomycetes</taxon>
        <taxon>Propionibacteriales</taxon>
        <taxon>Nocardioidaceae</taxon>
        <taxon>Propionicimonas</taxon>
    </lineage>
</organism>
<dbReference type="GO" id="GO:0003796">
    <property type="term" value="F:lysozyme activity"/>
    <property type="evidence" value="ECO:0007669"/>
    <property type="project" value="InterPro"/>
</dbReference>
<gene>
    <name evidence="3" type="ORF">ATK74_2597</name>
</gene>
<dbReference type="Gene3D" id="3.20.20.80">
    <property type="entry name" value="Glycosidases"/>
    <property type="match status" value="1"/>
</dbReference>
<dbReference type="AlphaFoldDB" id="A0A2A9CU86"/>
<dbReference type="EMBL" id="PDJC01000001">
    <property type="protein sequence ID" value="PFG18017.1"/>
    <property type="molecule type" value="Genomic_DNA"/>
</dbReference>
<keyword evidence="4" id="KW-1185">Reference proteome</keyword>
<dbReference type="GO" id="GO:0016998">
    <property type="term" value="P:cell wall macromolecule catabolic process"/>
    <property type="evidence" value="ECO:0007669"/>
    <property type="project" value="InterPro"/>
</dbReference>
<evidence type="ECO:0000256" key="2">
    <source>
        <dbReference type="SAM" id="SignalP"/>
    </source>
</evidence>
<dbReference type="RefSeq" id="WP_098461403.1">
    <property type="nucleotide sequence ID" value="NZ_PDJC01000001.1"/>
</dbReference>
<dbReference type="OrthoDB" id="5126452at2"/>
<feature type="chain" id="PRO_5013196642" evidence="2">
    <location>
        <begin position="30"/>
        <end position="433"/>
    </location>
</feature>
<keyword evidence="2" id="KW-0732">Signal</keyword>
<comment type="caution">
    <text evidence="3">The sequence shown here is derived from an EMBL/GenBank/DDBJ whole genome shotgun (WGS) entry which is preliminary data.</text>
</comment>
<dbReference type="Gene3D" id="2.60.40.2700">
    <property type="match status" value="1"/>
</dbReference>
<feature type="signal peptide" evidence="2">
    <location>
        <begin position="1"/>
        <end position="29"/>
    </location>
</feature>
<name>A0A2A9CU86_9ACTN</name>
<proteinExistence type="inferred from homology"/>
<dbReference type="InterPro" id="IPR002053">
    <property type="entry name" value="Glyco_hydro_25"/>
</dbReference>
<dbReference type="GO" id="GO:0009253">
    <property type="term" value="P:peptidoglycan catabolic process"/>
    <property type="evidence" value="ECO:0007669"/>
    <property type="project" value="InterPro"/>
</dbReference>
<protein>
    <submittedName>
        <fullName evidence="3">Glycosyl hydrolase family 25</fullName>
    </submittedName>
</protein>
<reference evidence="3 4" key="1">
    <citation type="submission" date="2017-10" db="EMBL/GenBank/DDBJ databases">
        <title>Sequencing the genomes of 1000 actinobacteria strains.</title>
        <authorList>
            <person name="Klenk H.-P."/>
        </authorList>
    </citation>
    <scope>NUCLEOTIDE SEQUENCE [LARGE SCALE GENOMIC DNA]</scope>
    <source>
        <strain evidence="3 4">DSM 15597</strain>
    </source>
</reference>
<comment type="similarity">
    <text evidence="1">Belongs to the glycosyl hydrolase 25 family.</text>
</comment>